<keyword evidence="2" id="KW-1185">Reference proteome</keyword>
<evidence type="ECO:0000313" key="1">
    <source>
        <dbReference type="EMBL" id="KAK0628529.1"/>
    </source>
</evidence>
<sequence length="307" mass="34757">MAHQSTRPMLMTKVRQNKYGRHDYERFDHLASSHRSAGRGKIGKVEVDCRFIFTKSQWGYLGAGNGHPKIPAGIVYLDLVFRQPSTCRLQSATVEITLEEDEAEGQVAKRDTSSCPVKFTIHYGPRDIRGRQRSMQTTQVKSFIPEIHVGGTGGGGVGVRSEKTTETASRWNFSGHLSSSDGSQWDNVLKWDMEENFLEAESMHSNVIHTAFAFEHNAKAFYMTVEVKGKLARVKDRLKNKLKFGGSQKKEQETVTTKFEWKKGYSCPMWLDKMARDLPYDMEYANMANVPVEIPDPSPVEFHPSTT</sequence>
<protein>
    <submittedName>
        <fullName evidence="1">Uncharacterized protein</fullName>
    </submittedName>
</protein>
<comment type="caution">
    <text evidence="1">The sequence shown here is derived from an EMBL/GenBank/DDBJ whole genome shotgun (WGS) entry which is preliminary data.</text>
</comment>
<organism evidence="1 2">
    <name type="scientific">Bombardia bombarda</name>
    <dbReference type="NCBI Taxonomy" id="252184"/>
    <lineage>
        <taxon>Eukaryota</taxon>
        <taxon>Fungi</taxon>
        <taxon>Dikarya</taxon>
        <taxon>Ascomycota</taxon>
        <taxon>Pezizomycotina</taxon>
        <taxon>Sordariomycetes</taxon>
        <taxon>Sordariomycetidae</taxon>
        <taxon>Sordariales</taxon>
        <taxon>Lasiosphaeriaceae</taxon>
        <taxon>Bombardia</taxon>
    </lineage>
</organism>
<dbReference type="AlphaFoldDB" id="A0AA39X736"/>
<feature type="non-terminal residue" evidence="1">
    <location>
        <position position="307"/>
    </location>
</feature>
<dbReference type="Proteomes" id="UP001174934">
    <property type="component" value="Unassembled WGS sequence"/>
</dbReference>
<accession>A0AA39X736</accession>
<evidence type="ECO:0000313" key="2">
    <source>
        <dbReference type="Proteomes" id="UP001174934"/>
    </source>
</evidence>
<gene>
    <name evidence="1" type="ORF">B0T17DRAFT_489590</name>
</gene>
<dbReference type="EMBL" id="JAULSR010000002">
    <property type="protein sequence ID" value="KAK0628529.1"/>
    <property type="molecule type" value="Genomic_DNA"/>
</dbReference>
<name>A0AA39X736_9PEZI</name>
<reference evidence="1" key="1">
    <citation type="submission" date="2023-06" db="EMBL/GenBank/DDBJ databases">
        <title>Genome-scale phylogeny and comparative genomics of the fungal order Sordariales.</title>
        <authorList>
            <consortium name="Lawrence Berkeley National Laboratory"/>
            <person name="Hensen N."/>
            <person name="Bonometti L."/>
            <person name="Westerberg I."/>
            <person name="Brannstrom I.O."/>
            <person name="Guillou S."/>
            <person name="Cros-Aarteil S."/>
            <person name="Calhoun S."/>
            <person name="Haridas S."/>
            <person name="Kuo A."/>
            <person name="Mondo S."/>
            <person name="Pangilinan J."/>
            <person name="Riley R."/>
            <person name="LaButti K."/>
            <person name="Andreopoulos B."/>
            <person name="Lipzen A."/>
            <person name="Chen C."/>
            <person name="Yanf M."/>
            <person name="Daum C."/>
            <person name="Ng V."/>
            <person name="Clum A."/>
            <person name="Steindorff A."/>
            <person name="Ohm R."/>
            <person name="Martin F."/>
            <person name="Silar P."/>
            <person name="Natvig D."/>
            <person name="Lalanne C."/>
            <person name="Gautier V."/>
            <person name="Ament-velasquez S.L."/>
            <person name="Kruys A."/>
            <person name="Hutchinson M.I."/>
            <person name="Powell A.J."/>
            <person name="Barry K."/>
            <person name="Miller A.N."/>
            <person name="Grigoriev I.V."/>
            <person name="Debuchy R."/>
            <person name="Gladieux P."/>
            <person name="Thoren M.H."/>
            <person name="Johannesson H."/>
        </authorList>
    </citation>
    <scope>NUCLEOTIDE SEQUENCE</scope>
    <source>
        <strain evidence="1">SMH3391-2</strain>
    </source>
</reference>
<proteinExistence type="predicted"/>